<dbReference type="PRINTS" id="PR00455">
    <property type="entry name" value="HTHTETR"/>
</dbReference>
<keyword evidence="2 4" id="KW-0238">DNA-binding</keyword>
<sequence length="185" mass="20547">MSKEDEEKIPKRMLIILAAIEVMRELGGEQLTLELVARRAGVSKGGLLYHFPGKEALVNGVVETLTNSFEADLEKRIGADQIRSGKWSRAYIESTFDEAGAGNDIGTVLASALFLNPESLNGIRSAYTEWQRNIENDGIDPVQSTIARLAADGLWFAEMFGLAPPDKELKQRVRDELLRLTKEEK</sequence>
<dbReference type="PANTHER" id="PTHR30055:SF234">
    <property type="entry name" value="HTH-TYPE TRANSCRIPTIONAL REGULATOR BETI"/>
    <property type="match status" value="1"/>
</dbReference>
<protein>
    <submittedName>
        <fullName evidence="6 7">Transcriptional regulator</fullName>
    </submittedName>
</protein>
<proteinExistence type="predicted"/>
<dbReference type="AlphaFoldDB" id="A0A1G9KH02"/>
<evidence type="ECO:0000256" key="2">
    <source>
        <dbReference type="ARBA" id="ARBA00023125"/>
    </source>
</evidence>
<dbReference type="InterPro" id="IPR001647">
    <property type="entry name" value="HTH_TetR"/>
</dbReference>
<dbReference type="SUPFAM" id="SSF48498">
    <property type="entry name" value="Tetracyclin repressor-like, C-terminal domain"/>
    <property type="match status" value="1"/>
</dbReference>
<dbReference type="SUPFAM" id="SSF46689">
    <property type="entry name" value="Homeodomain-like"/>
    <property type="match status" value="1"/>
</dbReference>
<keyword evidence="8" id="KW-1185">Reference proteome</keyword>
<dbReference type="GO" id="GO:0000976">
    <property type="term" value="F:transcription cis-regulatory region binding"/>
    <property type="evidence" value="ECO:0007669"/>
    <property type="project" value="TreeGrafter"/>
</dbReference>
<evidence type="ECO:0000256" key="1">
    <source>
        <dbReference type="ARBA" id="ARBA00023015"/>
    </source>
</evidence>
<gene>
    <name evidence="6" type="ORF">AML91_29745</name>
    <name evidence="7" type="ORF">SAMN05216191_103255</name>
</gene>
<evidence type="ECO:0000256" key="3">
    <source>
        <dbReference type="ARBA" id="ARBA00023163"/>
    </source>
</evidence>
<reference evidence="7 9" key="2">
    <citation type="submission" date="2016-10" db="EMBL/GenBank/DDBJ databases">
        <authorList>
            <person name="de Groot N.N."/>
        </authorList>
    </citation>
    <scope>NUCLEOTIDE SEQUENCE [LARGE SCALE GENOMIC DNA]</scope>
    <source>
        <strain evidence="7 9">CGMCC 1.10239</strain>
    </source>
</reference>
<feature type="DNA-binding region" description="H-T-H motif" evidence="4">
    <location>
        <begin position="32"/>
        <end position="51"/>
    </location>
</feature>
<evidence type="ECO:0000259" key="5">
    <source>
        <dbReference type="PROSITE" id="PS50977"/>
    </source>
</evidence>
<dbReference type="GO" id="GO:0003700">
    <property type="term" value="F:DNA-binding transcription factor activity"/>
    <property type="evidence" value="ECO:0007669"/>
    <property type="project" value="TreeGrafter"/>
</dbReference>
<dbReference type="Proteomes" id="UP000182783">
    <property type="component" value="Unassembled WGS sequence"/>
</dbReference>
<dbReference type="RefSeq" id="WP_062528341.1">
    <property type="nucleotide sequence ID" value="NZ_CP048429.1"/>
</dbReference>
<organism evidence="7 9">
    <name type="scientific">Paenibacillus jilunlii</name>
    <dbReference type="NCBI Taxonomy" id="682956"/>
    <lineage>
        <taxon>Bacteria</taxon>
        <taxon>Bacillati</taxon>
        <taxon>Bacillota</taxon>
        <taxon>Bacilli</taxon>
        <taxon>Bacillales</taxon>
        <taxon>Paenibacillaceae</taxon>
        <taxon>Paenibacillus</taxon>
    </lineage>
</organism>
<dbReference type="InterPro" id="IPR050109">
    <property type="entry name" value="HTH-type_TetR-like_transc_reg"/>
</dbReference>
<evidence type="ECO:0000256" key="4">
    <source>
        <dbReference type="PROSITE-ProRule" id="PRU00335"/>
    </source>
</evidence>
<evidence type="ECO:0000313" key="9">
    <source>
        <dbReference type="Proteomes" id="UP000182783"/>
    </source>
</evidence>
<evidence type="ECO:0000313" key="6">
    <source>
        <dbReference type="EMBL" id="KWX69938.1"/>
    </source>
</evidence>
<dbReference type="PANTHER" id="PTHR30055">
    <property type="entry name" value="HTH-TYPE TRANSCRIPTIONAL REGULATOR RUTR"/>
    <property type="match status" value="1"/>
</dbReference>
<dbReference type="OrthoDB" id="9806334at2"/>
<reference evidence="6 8" key="1">
    <citation type="submission" date="2015-08" db="EMBL/GenBank/DDBJ databases">
        <title>Genome of Paenibacillus jilunlii.</title>
        <authorList>
            <person name="Sant'Anna F.H."/>
            <person name="Ambrosini A."/>
            <person name="Souza R."/>
            <person name="Bach E."/>
            <person name="Fernandes G."/>
            <person name="Balsanelli E."/>
            <person name="Baura V.A."/>
            <person name="Pedrosa F.O."/>
            <person name="Souza E.M."/>
            <person name="Passaglia L."/>
        </authorList>
    </citation>
    <scope>NUCLEOTIDE SEQUENCE [LARGE SCALE GENOMIC DNA]</scope>
    <source>
        <strain evidence="6 8">DSM 23019</strain>
    </source>
</reference>
<dbReference type="EMBL" id="LIPY01000124">
    <property type="protein sequence ID" value="KWX69938.1"/>
    <property type="molecule type" value="Genomic_DNA"/>
</dbReference>
<dbReference type="Pfam" id="PF00440">
    <property type="entry name" value="TetR_N"/>
    <property type="match status" value="1"/>
</dbReference>
<dbReference type="InterPro" id="IPR009057">
    <property type="entry name" value="Homeodomain-like_sf"/>
</dbReference>
<dbReference type="Pfam" id="PF17937">
    <property type="entry name" value="TetR_C_28"/>
    <property type="match status" value="1"/>
</dbReference>
<dbReference type="Gene3D" id="1.10.357.10">
    <property type="entry name" value="Tetracycline Repressor, domain 2"/>
    <property type="match status" value="1"/>
</dbReference>
<name>A0A1G9KH02_9BACL</name>
<dbReference type="EMBL" id="FNGM01000003">
    <property type="protein sequence ID" value="SDL48804.1"/>
    <property type="molecule type" value="Genomic_DNA"/>
</dbReference>
<dbReference type="InterPro" id="IPR041479">
    <property type="entry name" value="TetR_CgmR_C"/>
</dbReference>
<dbReference type="Proteomes" id="UP000070252">
    <property type="component" value="Unassembled WGS sequence"/>
</dbReference>
<feature type="domain" description="HTH tetR-type" evidence="5">
    <location>
        <begin position="9"/>
        <end position="69"/>
    </location>
</feature>
<dbReference type="PROSITE" id="PS50977">
    <property type="entry name" value="HTH_TETR_2"/>
    <property type="match status" value="1"/>
</dbReference>
<keyword evidence="1" id="KW-0805">Transcription regulation</keyword>
<accession>A0A1G9KH02</accession>
<keyword evidence="3" id="KW-0804">Transcription</keyword>
<evidence type="ECO:0000313" key="8">
    <source>
        <dbReference type="Proteomes" id="UP000070252"/>
    </source>
</evidence>
<evidence type="ECO:0000313" key="7">
    <source>
        <dbReference type="EMBL" id="SDL48804.1"/>
    </source>
</evidence>
<dbReference type="InterPro" id="IPR036271">
    <property type="entry name" value="Tet_transcr_reg_TetR-rel_C_sf"/>
</dbReference>